<dbReference type="Proteomes" id="UP000006447">
    <property type="component" value="Unassembled WGS sequence"/>
</dbReference>
<dbReference type="PATRIC" id="fig|1165867.3.peg.2113"/>
<proteinExistence type="predicted"/>
<protein>
    <submittedName>
        <fullName evidence="2">Putative membrane protein</fullName>
    </submittedName>
</protein>
<feature type="transmembrane region" description="Helical" evidence="1">
    <location>
        <begin position="67"/>
        <end position="86"/>
    </location>
</feature>
<organism evidence="2 3">
    <name type="scientific">Rhodococcus opacus RKJ300 = JCM 13270</name>
    <dbReference type="NCBI Taxonomy" id="1165867"/>
    <lineage>
        <taxon>Bacteria</taxon>
        <taxon>Bacillati</taxon>
        <taxon>Actinomycetota</taxon>
        <taxon>Actinomycetes</taxon>
        <taxon>Mycobacteriales</taxon>
        <taxon>Nocardiaceae</taxon>
        <taxon>Rhodococcus</taxon>
    </lineage>
</organism>
<name>I0WUD4_RHOOP</name>
<reference evidence="2 3" key="1">
    <citation type="journal article" date="2012" name="J. Bacteriol.">
        <title>Draft genome sequence of the nitrophenol-degrading actinomycete Rhodococcus imtechensis RKJ300.</title>
        <authorList>
            <person name="Vikram S."/>
            <person name="Kumar S."/>
            <person name="Subramanian S."/>
            <person name="Raghava G.P."/>
        </authorList>
    </citation>
    <scope>NUCLEOTIDE SEQUENCE [LARGE SCALE GENOMIC DNA]</scope>
    <source>
        <strain evidence="2 3">RKJ300</strain>
    </source>
</reference>
<gene>
    <name evidence="2" type="ORF">W59_10404</name>
</gene>
<keyword evidence="1" id="KW-0472">Membrane</keyword>
<feature type="transmembrane region" description="Helical" evidence="1">
    <location>
        <begin position="12"/>
        <end position="30"/>
    </location>
</feature>
<dbReference type="EMBL" id="AJJH01000045">
    <property type="protein sequence ID" value="EID80000.1"/>
    <property type="molecule type" value="Genomic_DNA"/>
</dbReference>
<evidence type="ECO:0000256" key="1">
    <source>
        <dbReference type="SAM" id="Phobius"/>
    </source>
</evidence>
<comment type="caution">
    <text evidence="2">The sequence shown here is derived from an EMBL/GenBank/DDBJ whole genome shotgun (WGS) entry which is preliminary data.</text>
</comment>
<sequence length="102" mass="11155">MSNDRRSALSVALYFVGISLIGIVGLSDLVRGSRQTAHHGLHTWSTSLAVAGTLCWIAGAVLSGQPLWWKIFASVFVKTIGFLMAIRSRFVPDRQKKEPGNE</sequence>
<accession>I0WUD4</accession>
<feature type="transmembrane region" description="Helical" evidence="1">
    <location>
        <begin position="42"/>
        <end position="61"/>
    </location>
</feature>
<evidence type="ECO:0000313" key="3">
    <source>
        <dbReference type="Proteomes" id="UP000006447"/>
    </source>
</evidence>
<keyword evidence="1" id="KW-0812">Transmembrane</keyword>
<keyword evidence="1" id="KW-1133">Transmembrane helix</keyword>
<evidence type="ECO:0000313" key="2">
    <source>
        <dbReference type="EMBL" id="EID80000.1"/>
    </source>
</evidence>
<dbReference type="AlphaFoldDB" id="I0WUD4"/>